<evidence type="ECO:0000313" key="2">
    <source>
        <dbReference type="EMBL" id="CUF96582.1"/>
    </source>
</evidence>
<keyword evidence="1" id="KW-0812">Transmembrane</keyword>
<feature type="transmembrane region" description="Helical" evidence="1">
    <location>
        <begin position="12"/>
        <end position="30"/>
    </location>
</feature>
<reference evidence="3" key="1">
    <citation type="submission" date="2015-09" db="EMBL/GenBank/DDBJ databases">
        <authorList>
            <consortium name="Pathogen Informatics"/>
        </authorList>
    </citation>
    <scope>NUCLEOTIDE SEQUENCE [LARGE SCALE GENOMIC DNA]</scope>
    <source>
        <strain evidence="3">Lake Konstanz</strain>
    </source>
</reference>
<keyword evidence="1" id="KW-1133">Transmembrane helix</keyword>
<keyword evidence="1" id="KW-0472">Membrane</keyword>
<dbReference type="EMBL" id="CYKH01000465">
    <property type="protein sequence ID" value="CUF96582.1"/>
    <property type="molecule type" value="Genomic_DNA"/>
</dbReference>
<dbReference type="VEuPathDB" id="TriTrypDB:BSAL_68020"/>
<feature type="transmembrane region" description="Helical" evidence="1">
    <location>
        <begin position="42"/>
        <end position="60"/>
    </location>
</feature>
<accession>A0A0S4IUT8</accession>
<dbReference type="AlphaFoldDB" id="A0A0S4IUT8"/>
<dbReference type="OMA" id="FRIALAW"/>
<sequence>MLDVVVDWVLSLTLWFVTYIQPIVLGARVCRAEHAKPAQVMNITLAVVFVWLTEFLDSLILGRIFAMRWLYTAFRIALAWYWMHPRLLGALKTYQKYLLPMVERHAGTIDSLITDHINEARHSGSWKYVLNLTGAGAKKISGAVHSALDVKQE</sequence>
<protein>
    <submittedName>
        <fullName evidence="2">Membrane-associated protein, putative</fullName>
    </submittedName>
</protein>
<dbReference type="Proteomes" id="UP000051952">
    <property type="component" value="Unassembled WGS sequence"/>
</dbReference>
<keyword evidence="3" id="KW-1185">Reference proteome</keyword>
<evidence type="ECO:0000256" key="1">
    <source>
        <dbReference type="SAM" id="Phobius"/>
    </source>
</evidence>
<gene>
    <name evidence="2" type="ORF">BSAL_68020</name>
</gene>
<name>A0A0S4IUT8_BODSA</name>
<proteinExistence type="predicted"/>
<dbReference type="OrthoDB" id="271464at2759"/>
<organism evidence="2 3">
    <name type="scientific">Bodo saltans</name>
    <name type="common">Flagellated protozoan</name>
    <dbReference type="NCBI Taxonomy" id="75058"/>
    <lineage>
        <taxon>Eukaryota</taxon>
        <taxon>Discoba</taxon>
        <taxon>Euglenozoa</taxon>
        <taxon>Kinetoplastea</taxon>
        <taxon>Metakinetoplastina</taxon>
        <taxon>Eubodonida</taxon>
        <taxon>Bodonidae</taxon>
        <taxon>Bodo</taxon>
    </lineage>
</organism>
<evidence type="ECO:0000313" key="3">
    <source>
        <dbReference type="Proteomes" id="UP000051952"/>
    </source>
</evidence>